<feature type="binding site" evidence="3">
    <location>
        <position position="192"/>
    </location>
    <ligand>
        <name>Cu cation</name>
        <dbReference type="ChEBI" id="CHEBI:23378"/>
    </ligand>
</feature>
<name>A0A6L6U7G0_9FLAO</name>
<organism evidence="6 7">
    <name type="scientific">Winogradskyella endarachnes</name>
    <dbReference type="NCBI Taxonomy" id="2681965"/>
    <lineage>
        <taxon>Bacteria</taxon>
        <taxon>Pseudomonadati</taxon>
        <taxon>Bacteroidota</taxon>
        <taxon>Flavobacteriia</taxon>
        <taxon>Flavobacteriales</taxon>
        <taxon>Flavobacteriaceae</taxon>
        <taxon>Winogradskyella</taxon>
    </lineage>
</organism>
<dbReference type="PANTHER" id="PTHR12151">
    <property type="entry name" value="ELECTRON TRANSPORT PROTIN SCO1/SENC FAMILY MEMBER"/>
    <property type="match status" value="1"/>
</dbReference>
<feature type="domain" description="Thioredoxin" evidence="5">
    <location>
        <begin position="64"/>
        <end position="229"/>
    </location>
</feature>
<dbReference type="GO" id="GO:0046872">
    <property type="term" value="F:metal ion binding"/>
    <property type="evidence" value="ECO:0007669"/>
    <property type="project" value="UniProtKB-KW"/>
</dbReference>
<keyword evidence="3" id="KW-0479">Metal-binding</keyword>
<proteinExistence type="inferred from homology"/>
<dbReference type="RefSeq" id="WP_157363124.1">
    <property type="nucleotide sequence ID" value="NZ_WOWS01000002.1"/>
</dbReference>
<feature type="binding site" evidence="3">
    <location>
        <position position="102"/>
    </location>
    <ligand>
        <name>Cu cation</name>
        <dbReference type="ChEBI" id="CHEBI:23378"/>
    </ligand>
</feature>
<comment type="caution">
    <text evidence="6">The sequence shown here is derived from an EMBL/GenBank/DDBJ whole genome shotgun (WGS) entry which is preliminary data.</text>
</comment>
<keyword evidence="2 3" id="KW-0186">Copper</keyword>
<evidence type="ECO:0000259" key="5">
    <source>
        <dbReference type="PROSITE" id="PS51352"/>
    </source>
</evidence>
<dbReference type="InterPro" id="IPR003782">
    <property type="entry name" value="SCO1/SenC"/>
</dbReference>
<dbReference type="CDD" id="cd02968">
    <property type="entry name" value="SCO"/>
    <property type="match status" value="1"/>
</dbReference>
<evidence type="ECO:0000256" key="1">
    <source>
        <dbReference type="ARBA" id="ARBA00010996"/>
    </source>
</evidence>
<dbReference type="PROSITE" id="PS51352">
    <property type="entry name" value="THIOREDOXIN_2"/>
    <property type="match status" value="1"/>
</dbReference>
<evidence type="ECO:0000256" key="2">
    <source>
        <dbReference type="ARBA" id="ARBA00023008"/>
    </source>
</evidence>
<evidence type="ECO:0000256" key="3">
    <source>
        <dbReference type="PIRSR" id="PIRSR603782-1"/>
    </source>
</evidence>
<dbReference type="PANTHER" id="PTHR12151:SF25">
    <property type="entry name" value="LINALOOL DEHYDRATASE_ISOMERASE DOMAIN-CONTAINING PROTEIN"/>
    <property type="match status" value="1"/>
</dbReference>
<reference evidence="6 7" key="1">
    <citation type="submission" date="2019-12" db="EMBL/GenBank/DDBJ databases">
        <authorList>
            <person name="Li J."/>
        </authorList>
    </citation>
    <scope>NUCLEOTIDE SEQUENCE [LARGE SCALE GENOMIC DNA]</scope>
    <source>
        <strain evidence="6 7">HL2-2</strain>
    </source>
</reference>
<dbReference type="Proteomes" id="UP000478208">
    <property type="component" value="Unassembled WGS sequence"/>
</dbReference>
<dbReference type="SUPFAM" id="SSF52833">
    <property type="entry name" value="Thioredoxin-like"/>
    <property type="match status" value="1"/>
</dbReference>
<evidence type="ECO:0000313" key="7">
    <source>
        <dbReference type="Proteomes" id="UP000478208"/>
    </source>
</evidence>
<evidence type="ECO:0000256" key="4">
    <source>
        <dbReference type="PIRSR" id="PIRSR603782-2"/>
    </source>
</evidence>
<dbReference type="InterPro" id="IPR013766">
    <property type="entry name" value="Thioredoxin_domain"/>
</dbReference>
<dbReference type="InterPro" id="IPR036249">
    <property type="entry name" value="Thioredoxin-like_sf"/>
</dbReference>
<dbReference type="AlphaFoldDB" id="A0A6L6U7G0"/>
<keyword evidence="4" id="KW-1015">Disulfide bond</keyword>
<gene>
    <name evidence="6" type="ORF">GN138_07225</name>
</gene>
<feature type="disulfide bond" description="Redox-active" evidence="4">
    <location>
        <begin position="102"/>
        <end position="106"/>
    </location>
</feature>
<accession>A0A6L6U7G0</accession>
<feature type="binding site" evidence="3">
    <location>
        <position position="106"/>
    </location>
    <ligand>
        <name>Cu cation</name>
        <dbReference type="ChEBI" id="CHEBI:23378"/>
    </ligand>
</feature>
<dbReference type="EMBL" id="WOWS01000002">
    <property type="protein sequence ID" value="MUU78231.1"/>
    <property type="molecule type" value="Genomic_DNA"/>
</dbReference>
<dbReference type="Gene3D" id="3.40.30.10">
    <property type="entry name" value="Glutaredoxin"/>
    <property type="match status" value="1"/>
</dbReference>
<protein>
    <submittedName>
        <fullName evidence="6">Redoxin domain-containing protein</fullName>
    </submittedName>
</protein>
<keyword evidence="7" id="KW-1185">Reference proteome</keyword>
<comment type="similarity">
    <text evidence="1">Belongs to the SCO1/2 family.</text>
</comment>
<sequence length="235" mass="27204">MKRLLEGIKNRIILMVLVAIIWSCKENTKKEKKEVVETSRVEYLPFYKDDTFTPHWLTPGTIEEKEFHKIPDFKLVNQLGDTISQKTFKNKIYITDFFFTTCPGICPKMTNNMAKIQEEFIDDNDVLILSHSVMPNTDTVSVLKAYADANSVIDNKWHLVTGDRGEIYNLGREHYFVENDLGEEKSIQDFLHTENFLLIDKNKHIRGIYNGLNRASIAQLIVDINALKTETNVMN</sequence>
<evidence type="ECO:0000313" key="6">
    <source>
        <dbReference type="EMBL" id="MUU78231.1"/>
    </source>
</evidence>
<dbReference type="Pfam" id="PF02630">
    <property type="entry name" value="SCO1-SenC"/>
    <property type="match status" value="1"/>
</dbReference>